<keyword evidence="4" id="KW-1185">Reference proteome</keyword>
<dbReference type="Gene3D" id="3.40.50.300">
    <property type="entry name" value="P-loop containing nucleotide triphosphate hydrolases"/>
    <property type="match status" value="1"/>
</dbReference>
<protein>
    <recommendedName>
        <fullName evidence="2">ATP-dependent dethiobiotin synthetase BioD</fullName>
        <ecNumber evidence="2">6.3.3.3</ecNumber>
    </recommendedName>
    <alternativeName>
        <fullName evidence="2">DTB synthetase</fullName>
        <shortName evidence="2">DTBS</shortName>
    </alternativeName>
    <alternativeName>
        <fullName evidence="2">Dethiobiotin synthase</fullName>
    </alternativeName>
</protein>
<comment type="pathway">
    <text evidence="2">Cofactor biosynthesis; biotin biosynthesis; biotin from 7,8-diaminononanoate: step 1/2.</text>
</comment>
<keyword evidence="2" id="KW-0067">ATP-binding</keyword>
<feature type="binding site" evidence="2">
    <location>
        <position position="61"/>
    </location>
    <ligand>
        <name>ATP</name>
        <dbReference type="ChEBI" id="CHEBI:30616"/>
    </ligand>
</feature>
<name>A0ABQ2PLC7_9NEIS</name>
<comment type="cofactor">
    <cofactor evidence="2">
        <name>Mg(2+)</name>
        <dbReference type="ChEBI" id="CHEBI:18420"/>
    </cofactor>
</comment>
<evidence type="ECO:0000313" key="3">
    <source>
        <dbReference type="EMBL" id="GGP26186.1"/>
    </source>
</evidence>
<gene>
    <name evidence="2 3" type="primary">bioD</name>
    <name evidence="3" type="ORF">GCM10010971_20050</name>
</gene>
<dbReference type="PANTHER" id="PTHR43210:SF5">
    <property type="entry name" value="DETHIOBIOTIN SYNTHETASE"/>
    <property type="match status" value="1"/>
</dbReference>
<feature type="binding site" evidence="2">
    <location>
        <position position="122"/>
    </location>
    <ligand>
        <name>Mg(2+)</name>
        <dbReference type="ChEBI" id="CHEBI:18420"/>
    </ligand>
</feature>
<comment type="subcellular location">
    <subcellularLocation>
        <location evidence="2">Cytoplasm</location>
    </subcellularLocation>
</comment>
<feature type="binding site" evidence="2">
    <location>
        <begin position="182"/>
        <end position="183"/>
    </location>
    <ligand>
        <name>ATP</name>
        <dbReference type="ChEBI" id="CHEBI:30616"/>
    </ligand>
</feature>
<evidence type="ECO:0000256" key="1">
    <source>
        <dbReference type="ARBA" id="ARBA00022756"/>
    </source>
</evidence>
<accession>A0ABQ2PLC7</accession>
<comment type="similarity">
    <text evidence="2">Belongs to the dethiobiotin synthetase family.</text>
</comment>
<keyword evidence="1 2" id="KW-0093">Biotin biosynthesis</keyword>
<feature type="binding site" evidence="2">
    <location>
        <begin position="122"/>
        <end position="125"/>
    </location>
    <ligand>
        <name>ATP</name>
        <dbReference type="ChEBI" id="CHEBI:30616"/>
    </ligand>
</feature>
<keyword evidence="2" id="KW-0547">Nucleotide-binding</keyword>
<dbReference type="Proteomes" id="UP000621859">
    <property type="component" value="Unassembled WGS sequence"/>
</dbReference>
<sequence>MQGTGFFVTGTDTEVGKTVATCQLLRAFTAGGLSSVGMKPVASGCELIVGPHDEPYMWNADVAGHASASSVKADPQLVNPYRFMPPVAPHLAAREAGIEISLTHIEDCCRQLQQQANVVLVEGAGGWLAPLDDHAFMADLAIALGFPVILVVGMRLGCINHALLTAQAIRASGLVLAGWVANRVDPQMARYEENLATLQNTLNAPLIGQIAHHPEAEKGSLPAEAVAFLV</sequence>
<feature type="binding site" evidence="2">
    <location>
        <position position="43"/>
    </location>
    <ligand>
        <name>substrate</name>
    </ligand>
</feature>
<dbReference type="EMBL" id="BMLY01000003">
    <property type="protein sequence ID" value="GGP26186.1"/>
    <property type="molecule type" value="Genomic_DNA"/>
</dbReference>
<comment type="function">
    <text evidence="2">Catalyzes a mechanistically unusual reaction, the ATP-dependent insertion of CO2 between the N7 and N8 nitrogen atoms of 7,8-diaminopelargonic acid (DAPA, also called 7,8-diammoniononanoate) to form a ureido ring.</text>
</comment>
<organism evidence="3 4">
    <name type="scientific">Silvimonas amylolytica</name>
    <dbReference type="NCBI Taxonomy" id="449663"/>
    <lineage>
        <taxon>Bacteria</taxon>
        <taxon>Pseudomonadati</taxon>
        <taxon>Pseudomonadota</taxon>
        <taxon>Betaproteobacteria</taxon>
        <taxon>Neisseriales</taxon>
        <taxon>Chitinibacteraceae</taxon>
        <taxon>Silvimonas</taxon>
    </lineage>
</organism>
<comment type="subunit">
    <text evidence="2">Homodimer.</text>
</comment>
<dbReference type="Pfam" id="PF13500">
    <property type="entry name" value="AAA_26"/>
    <property type="match status" value="1"/>
</dbReference>
<dbReference type="HAMAP" id="MF_00336">
    <property type="entry name" value="BioD"/>
    <property type="match status" value="1"/>
</dbReference>
<feature type="binding site" evidence="2">
    <location>
        <position position="61"/>
    </location>
    <ligand>
        <name>Mg(2+)</name>
        <dbReference type="ChEBI" id="CHEBI:18420"/>
    </ligand>
</feature>
<dbReference type="SUPFAM" id="SSF52540">
    <property type="entry name" value="P-loop containing nucleoside triphosphate hydrolases"/>
    <property type="match status" value="1"/>
</dbReference>
<dbReference type="CDD" id="cd03109">
    <property type="entry name" value="DTBS"/>
    <property type="match status" value="1"/>
</dbReference>
<proteinExistence type="inferred from homology"/>
<keyword evidence="2" id="KW-0436">Ligase</keyword>
<evidence type="ECO:0000313" key="4">
    <source>
        <dbReference type="Proteomes" id="UP000621859"/>
    </source>
</evidence>
<evidence type="ECO:0000256" key="2">
    <source>
        <dbReference type="HAMAP-Rule" id="MF_00336"/>
    </source>
</evidence>
<reference evidence="4" key="1">
    <citation type="journal article" date="2019" name="Int. J. Syst. Evol. Microbiol.">
        <title>The Global Catalogue of Microorganisms (GCM) 10K type strain sequencing project: providing services to taxonomists for standard genome sequencing and annotation.</title>
        <authorList>
            <consortium name="The Broad Institute Genomics Platform"/>
            <consortium name="The Broad Institute Genome Sequencing Center for Infectious Disease"/>
            <person name="Wu L."/>
            <person name="Ma J."/>
        </authorList>
    </citation>
    <scope>NUCLEOTIDE SEQUENCE [LARGE SCALE GENOMIC DNA]</scope>
    <source>
        <strain evidence="4">CGMCC 1.8860</strain>
    </source>
</reference>
<dbReference type="PANTHER" id="PTHR43210">
    <property type="entry name" value="DETHIOBIOTIN SYNTHETASE"/>
    <property type="match status" value="1"/>
</dbReference>
<comment type="catalytic activity">
    <reaction evidence="2">
        <text>(7R,8S)-7,8-diammoniononanoate + CO2 + ATP = (4R,5S)-dethiobiotin + ADP + phosphate + 3 H(+)</text>
        <dbReference type="Rhea" id="RHEA:15805"/>
        <dbReference type="ChEBI" id="CHEBI:15378"/>
        <dbReference type="ChEBI" id="CHEBI:16526"/>
        <dbReference type="ChEBI" id="CHEBI:30616"/>
        <dbReference type="ChEBI" id="CHEBI:43474"/>
        <dbReference type="ChEBI" id="CHEBI:149469"/>
        <dbReference type="ChEBI" id="CHEBI:149473"/>
        <dbReference type="ChEBI" id="CHEBI:456216"/>
        <dbReference type="EC" id="6.3.3.3"/>
    </reaction>
</comment>
<dbReference type="PIRSF" id="PIRSF006755">
    <property type="entry name" value="DTB_synth"/>
    <property type="match status" value="1"/>
</dbReference>
<feature type="binding site" evidence="2">
    <location>
        <begin position="14"/>
        <end position="19"/>
    </location>
    <ligand>
        <name>ATP</name>
        <dbReference type="ChEBI" id="CHEBI:30616"/>
    </ligand>
</feature>
<dbReference type="InterPro" id="IPR027417">
    <property type="entry name" value="P-loop_NTPase"/>
</dbReference>
<feature type="binding site" evidence="2">
    <location>
        <position position="18"/>
    </location>
    <ligand>
        <name>Mg(2+)</name>
        <dbReference type="ChEBI" id="CHEBI:18420"/>
    </ligand>
</feature>
<feature type="active site" evidence="2">
    <location>
        <position position="39"/>
    </location>
</feature>
<keyword evidence="2" id="KW-0963">Cytoplasm</keyword>
<comment type="caution">
    <text evidence="3">The sequence shown here is derived from an EMBL/GenBank/DDBJ whole genome shotgun (WGS) entry which is preliminary data.</text>
</comment>
<dbReference type="InterPro" id="IPR004472">
    <property type="entry name" value="DTB_synth_BioD"/>
</dbReference>
<dbReference type="NCBIfam" id="TIGR00347">
    <property type="entry name" value="bioD"/>
    <property type="match status" value="1"/>
</dbReference>
<keyword evidence="2" id="KW-0460">Magnesium</keyword>
<keyword evidence="2" id="KW-0479">Metal-binding</keyword>
<dbReference type="EC" id="6.3.3.3" evidence="2"/>
<comment type="caution">
    <text evidence="2">Lacks conserved residue(s) required for the propagation of feature annotation.</text>
</comment>